<dbReference type="Proteomes" id="UP001281147">
    <property type="component" value="Unassembled WGS sequence"/>
</dbReference>
<sequence length="117" mass="12648">MFPIETLPSQYYEERAAAAEAARQLAQQQKEAAVQAQNSAPAATLPRLGPSSVLGNIFQGFAKRASSTTSSGTATPVAPATQAAQQLSSEREKREMEALLAEMHRDTDRYCALPSWH</sequence>
<name>A0ACC3N912_9PEZI</name>
<gene>
    <name evidence="1" type="ORF">LTR37_009203</name>
</gene>
<organism evidence="1 2">
    <name type="scientific">Vermiconidia calcicola</name>
    <dbReference type="NCBI Taxonomy" id="1690605"/>
    <lineage>
        <taxon>Eukaryota</taxon>
        <taxon>Fungi</taxon>
        <taxon>Dikarya</taxon>
        <taxon>Ascomycota</taxon>
        <taxon>Pezizomycotina</taxon>
        <taxon>Dothideomycetes</taxon>
        <taxon>Dothideomycetidae</taxon>
        <taxon>Mycosphaerellales</taxon>
        <taxon>Extremaceae</taxon>
        <taxon>Vermiconidia</taxon>
    </lineage>
</organism>
<accession>A0ACC3N912</accession>
<dbReference type="EMBL" id="JAUTXU010000071">
    <property type="protein sequence ID" value="KAK3712112.1"/>
    <property type="molecule type" value="Genomic_DNA"/>
</dbReference>
<evidence type="ECO:0000313" key="2">
    <source>
        <dbReference type="Proteomes" id="UP001281147"/>
    </source>
</evidence>
<reference evidence="1" key="1">
    <citation type="submission" date="2023-07" db="EMBL/GenBank/DDBJ databases">
        <title>Black Yeasts Isolated from many extreme environments.</title>
        <authorList>
            <person name="Coleine C."/>
            <person name="Stajich J.E."/>
            <person name="Selbmann L."/>
        </authorList>
    </citation>
    <scope>NUCLEOTIDE SEQUENCE</scope>
    <source>
        <strain evidence="1">CCFEE 5714</strain>
    </source>
</reference>
<protein>
    <submittedName>
        <fullName evidence="1">Uncharacterized protein</fullName>
    </submittedName>
</protein>
<keyword evidence="2" id="KW-1185">Reference proteome</keyword>
<proteinExistence type="predicted"/>
<evidence type="ECO:0000313" key="1">
    <source>
        <dbReference type="EMBL" id="KAK3712112.1"/>
    </source>
</evidence>
<comment type="caution">
    <text evidence="1">The sequence shown here is derived from an EMBL/GenBank/DDBJ whole genome shotgun (WGS) entry which is preliminary data.</text>
</comment>